<evidence type="ECO:0000313" key="2">
    <source>
        <dbReference type="Proteomes" id="UP000703038"/>
    </source>
</evidence>
<sequence>MKDSLTGCVECLGALDHCHGTLVVHSHGAVECTDDACVLLHAVRHTLVVDCSAVAGGCMCVEVTEQLRAS</sequence>
<proteinExistence type="predicted"/>
<evidence type="ECO:0000313" key="1">
    <source>
        <dbReference type="EMBL" id="MBM7414015.1"/>
    </source>
</evidence>
<gene>
    <name evidence="1" type="ORF">JOE42_000748</name>
</gene>
<name>A0ABS2KPW3_9NOCA</name>
<keyword evidence="2" id="KW-1185">Reference proteome</keyword>
<dbReference type="RefSeq" id="WP_204866775.1">
    <property type="nucleotide sequence ID" value="NZ_JAFBBK010000001.1"/>
</dbReference>
<accession>A0ABS2KPW3</accession>
<dbReference type="EMBL" id="JAFBBK010000001">
    <property type="protein sequence ID" value="MBM7414015.1"/>
    <property type="molecule type" value="Genomic_DNA"/>
</dbReference>
<organism evidence="1 2">
    <name type="scientific">Rhodococcoides corynebacterioides</name>
    <dbReference type="NCBI Taxonomy" id="53972"/>
    <lineage>
        <taxon>Bacteria</taxon>
        <taxon>Bacillati</taxon>
        <taxon>Actinomycetota</taxon>
        <taxon>Actinomycetes</taxon>
        <taxon>Mycobacteriales</taxon>
        <taxon>Nocardiaceae</taxon>
        <taxon>Rhodococcoides</taxon>
    </lineage>
</organism>
<dbReference type="Proteomes" id="UP000703038">
    <property type="component" value="Unassembled WGS sequence"/>
</dbReference>
<protein>
    <submittedName>
        <fullName evidence="1">Uncharacterized protein</fullName>
    </submittedName>
</protein>
<comment type="caution">
    <text evidence="1">The sequence shown here is derived from an EMBL/GenBank/DDBJ whole genome shotgun (WGS) entry which is preliminary data.</text>
</comment>
<reference evidence="1 2" key="1">
    <citation type="submission" date="2021-01" db="EMBL/GenBank/DDBJ databases">
        <title>Genomics of switchgrass bacterial isolates.</title>
        <authorList>
            <person name="Shade A."/>
        </authorList>
    </citation>
    <scope>NUCLEOTIDE SEQUENCE [LARGE SCALE GENOMIC DNA]</scope>
    <source>
        <strain evidence="1 2">PvP111</strain>
    </source>
</reference>